<dbReference type="EMBL" id="JBAMIC010000018">
    <property type="protein sequence ID" value="KAK7094830.1"/>
    <property type="molecule type" value="Genomic_DNA"/>
</dbReference>
<dbReference type="Proteomes" id="UP001374579">
    <property type="component" value="Unassembled WGS sequence"/>
</dbReference>
<proteinExistence type="predicted"/>
<evidence type="ECO:0000259" key="1">
    <source>
        <dbReference type="Pfam" id="PF25273"/>
    </source>
</evidence>
<sequence length="470" mass="53665">MDKLTKLSQHFQANGLVPMQRKAGGRKNNTKAFTFEDTGHTVRFIKNFAHDHGLCLPGRVPGFKRDDITILPSAYTKHRVYRLYEDYARATGRRVICKSSFKQLWLELCPFVVVAKPMTDLCWKCQSNNNKIFRSANMTNAEKNALLQEQQRHLSQVDEERALYKRMRDQAQVVAGENNLSQLETTPPNSRPVHMHYSFDFAQQVHYPNMAAQPGPLYFLTPRKCGVFGAHCEGVKQQINYLIDEGISAGKGSNAVISYLHHFFATFGLGETSADLHCDNCAGQNKNRWVLFYFAWRIQQGLHSEVTLNFMPPGHTKFAPDQYFGMFKKTYRREHVSCLEDIAKAVTMSTAEAKSNRAQLVGLEDGTVLVPTYDWQAFLAPAYKTLQGIKPIGHFRFTSQDPGACFYRTTLADQEKKFQMAVQHEVERLPPMPQQILPPGLPRARQVYLHDHIREFVAAHKRDLVCPKPL</sequence>
<evidence type="ECO:0000313" key="2">
    <source>
        <dbReference type="EMBL" id="KAK7094830.1"/>
    </source>
</evidence>
<feature type="domain" description="DUF7869" evidence="1">
    <location>
        <begin position="229"/>
        <end position="405"/>
    </location>
</feature>
<dbReference type="PANTHER" id="PTHR34415:SF1">
    <property type="entry name" value="INTEGRASE CATALYTIC DOMAIN-CONTAINING PROTEIN"/>
    <property type="match status" value="1"/>
</dbReference>
<protein>
    <recommendedName>
        <fullName evidence="1">DUF7869 domain-containing protein</fullName>
    </recommendedName>
</protein>
<gene>
    <name evidence="2" type="ORF">V1264_006329</name>
</gene>
<organism evidence="2 3">
    <name type="scientific">Littorina saxatilis</name>
    <dbReference type="NCBI Taxonomy" id="31220"/>
    <lineage>
        <taxon>Eukaryota</taxon>
        <taxon>Metazoa</taxon>
        <taxon>Spiralia</taxon>
        <taxon>Lophotrochozoa</taxon>
        <taxon>Mollusca</taxon>
        <taxon>Gastropoda</taxon>
        <taxon>Caenogastropoda</taxon>
        <taxon>Littorinimorpha</taxon>
        <taxon>Littorinoidea</taxon>
        <taxon>Littorinidae</taxon>
        <taxon>Littorina</taxon>
    </lineage>
</organism>
<accession>A0AAN9AWQ6</accession>
<keyword evidence="3" id="KW-1185">Reference proteome</keyword>
<evidence type="ECO:0000313" key="3">
    <source>
        <dbReference type="Proteomes" id="UP001374579"/>
    </source>
</evidence>
<comment type="caution">
    <text evidence="2">The sequence shown here is derived from an EMBL/GenBank/DDBJ whole genome shotgun (WGS) entry which is preliminary data.</text>
</comment>
<name>A0AAN9AWQ6_9CAEN</name>
<dbReference type="AlphaFoldDB" id="A0AAN9AWQ6"/>
<reference evidence="2 3" key="1">
    <citation type="submission" date="2024-02" db="EMBL/GenBank/DDBJ databases">
        <title>Chromosome-scale genome assembly of the rough periwinkle Littorina saxatilis.</title>
        <authorList>
            <person name="De Jode A."/>
            <person name="Faria R."/>
            <person name="Formenti G."/>
            <person name="Sims Y."/>
            <person name="Smith T.P."/>
            <person name="Tracey A."/>
            <person name="Wood J.M.D."/>
            <person name="Zagrodzka Z.B."/>
            <person name="Johannesson K."/>
            <person name="Butlin R.K."/>
            <person name="Leder E.H."/>
        </authorList>
    </citation>
    <scope>NUCLEOTIDE SEQUENCE [LARGE SCALE GENOMIC DNA]</scope>
    <source>
        <strain evidence="2">Snail1</strain>
        <tissue evidence="2">Muscle</tissue>
    </source>
</reference>
<dbReference type="PANTHER" id="PTHR34415">
    <property type="entry name" value="INTEGRASE CATALYTIC DOMAIN-CONTAINING PROTEIN"/>
    <property type="match status" value="1"/>
</dbReference>
<dbReference type="InterPro" id="IPR057191">
    <property type="entry name" value="DUF7869"/>
</dbReference>
<dbReference type="Pfam" id="PF25273">
    <property type="entry name" value="DUF7869"/>
    <property type="match status" value="1"/>
</dbReference>